<dbReference type="AlphaFoldDB" id="A0A2T7SSR0"/>
<evidence type="ECO:0000256" key="1">
    <source>
        <dbReference type="SAM" id="Phobius"/>
    </source>
</evidence>
<proteinExistence type="predicted"/>
<dbReference type="OrthoDB" id="3297181at2"/>
<accession>A0A2T7SSR0</accession>
<dbReference type="EMBL" id="AZSP01000316">
    <property type="protein sequence ID" value="PVE05926.1"/>
    <property type="molecule type" value="Genomic_DNA"/>
</dbReference>
<protein>
    <submittedName>
        <fullName evidence="2">Membrane protein</fullName>
    </submittedName>
</protein>
<keyword evidence="1" id="KW-0472">Membrane</keyword>
<feature type="transmembrane region" description="Helical" evidence="1">
    <location>
        <begin position="21"/>
        <end position="42"/>
    </location>
</feature>
<evidence type="ECO:0000313" key="3">
    <source>
        <dbReference type="Proteomes" id="UP000245992"/>
    </source>
</evidence>
<feature type="transmembrane region" description="Helical" evidence="1">
    <location>
        <begin position="57"/>
        <end position="75"/>
    </location>
</feature>
<dbReference type="RefSeq" id="WP_051745253.1">
    <property type="nucleotide sequence ID" value="NZ_AZSP01000316.1"/>
</dbReference>
<feature type="transmembrane region" description="Helical" evidence="1">
    <location>
        <begin position="123"/>
        <end position="145"/>
    </location>
</feature>
<organism evidence="2 3">
    <name type="scientific">Streptomyces scopuliridis RB72</name>
    <dbReference type="NCBI Taxonomy" id="1440053"/>
    <lineage>
        <taxon>Bacteria</taxon>
        <taxon>Bacillati</taxon>
        <taxon>Actinomycetota</taxon>
        <taxon>Actinomycetes</taxon>
        <taxon>Kitasatosporales</taxon>
        <taxon>Streptomycetaceae</taxon>
        <taxon>Streptomyces</taxon>
    </lineage>
</organism>
<dbReference type="STRING" id="1440053.GCA_000718095_00164"/>
<gene>
    <name evidence="2" type="ORF">Y717_33925</name>
</gene>
<sequence>MSSAPSGVRSGSGRTLRVLRGAARLLAAAGLAWDAYLHAYLAPQYDVVTASISQGDLFRIEAALASLAALLVLVWQRLPGDLFAWSVAAGGLALLLIYRYVDVGQLGPIPNMYEPIWYGDKKLAVVAEAIAVVATAFLLITHPWAQRHRGRRRAGRRTRRT</sequence>
<keyword evidence="3" id="KW-1185">Reference proteome</keyword>
<feature type="transmembrane region" description="Helical" evidence="1">
    <location>
        <begin position="82"/>
        <end position="101"/>
    </location>
</feature>
<reference evidence="2 3" key="1">
    <citation type="submission" date="2013-12" db="EMBL/GenBank/DDBJ databases">
        <title>Annotated genome of Streptomyces scopuliridis.</title>
        <authorList>
            <person name="Olson J.B."/>
        </authorList>
    </citation>
    <scope>NUCLEOTIDE SEQUENCE [LARGE SCALE GENOMIC DNA]</scope>
    <source>
        <strain evidence="2 3">RB72</strain>
    </source>
</reference>
<comment type="caution">
    <text evidence="2">The sequence shown here is derived from an EMBL/GenBank/DDBJ whole genome shotgun (WGS) entry which is preliminary data.</text>
</comment>
<keyword evidence="1" id="KW-0812">Transmembrane</keyword>
<evidence type="ECO:0000313" key="2">
    <source>
        <dbReference type="EMBL" id="PVE05926.1"/>
    </source>
</evidence>
<dbReference type="GeneID" id="95546957"/>
<dbReference type="Proteomes" id="UP000245992">
    <property type="component" value="Unassembled WGS sequence"/>
</dbReference>
<keyword evidence="1" id="KW-1133">Transmembrane helix</keyword>
<name>A0A2T7SSR0_9ACTN</name>